<feature type="transmembrane region" description="Helical" evidence="1">
    <location>
        <begin position="146"/>
        <end position="164"/>
    </location>
</feature>
<evidence type="ECO:0000313" key="2">
    <source>
        <dbReference type="EMBL" id="ABG59360.1"/>
    </source>
</evidence>
<sequence>MKETMHLLTADYLSRAELWLFITTGMYFLMNGAQIFETAVLVPAWSAAPPESFPMLQGKYGIDLKTFWIVIHSIHELTFIAALVFCWKIEPIRTGLLILFAVHFGVRIWTILYFAPNMMDFQKITSVTDTAADLIQRVNQWRVLNYIRVGIFIAVSIGLIPLCIKMMHLHIK</sequence>
<keyword evidence="1" id="KW-1133">Transmembrane helix</keyword>
<accession>A0A6N4SSH6</accession>
<dbReference type="EMBL" id="CP000383">
    <property type="protein sequence ID" value="ABG59360.1"/>
    <property type="molecule type" value="Genomic_DNA"/>
</dbReference>
<dbReference type="AlphaFoldDB" id="A0A6N4SSH6"/>
<keyword evidence="1" id="KW-0812">Transmembrane</keyword>
<evidence type="ECO:0000313" key="3">
    <source>
        <dbReference type="Proteomes" id="UP000001822"/>
    </source>
</evidence>
<protein>
    <submittedName>
        <fullName evidence="2">Uncharacterized protein</fullName>
    </submittedName>
</protein>
<name>A0A6N4SSH6_CYTH3</name>
<evidence type="ECO:0000256" key="1">
    <source>
        <dbReference type="SAM" id="Phobius"/>
    </source>
</evidence>
<gene>
    <name evidence="2" type="ordered locus">CHU_2097</name>
</gene>
<keyword evidence="1" id="KW-0472">Membrane</keyword>
<feature type="transmembrane region" description="Helical" evidence="1">
    <location>
        <begin position="94"/>
        <end position="115"/>
    </location>
</feature>
<keyword evidence="3" id="KW-1185">Reference proteome</keyword>
<reference evidence="2 3" key="1">
    <citation type="journal article" date="2007" name="Appl. Environ. Microbiol.">
        <title>Genome sequence of the cellulolytic gliding bacterium Cytophaga hutchinsonii.</title>
        <authorList>
            <person name="Xie G."/>
            <person name="Bruce D.C."/>
            <person name="Challacombe J.F."/>
            <person name="Chertkov O."/>
            <person name="Detter J.C."/>
            <person name="Gilna P."/>
            <person name="Han C.S."/>
            <person name="Lucas S."/>
            <person name="Misra M."/>
            <person name="Myers G.L."/>
            <person name="Richardson P."/>
            <person name="Tapia R."/>
            <person name="Thayer N."/>
            <person name="Thompson L.S."/>
            <person name="Brettin T.S."/>
            <person name="Henrissat B."/>
            <person name="Wilson D.B."/>
            <person name="McBride M.J."/>
        </authorList>
    </citation>
    <scope>NUCLEOTIDE SEQUENCE [LARGE SCALE GENOMIC DNA]</scope>
    <source>
        <strain evidence="3">ATCC 33406 / DSM 1761 / CIP 103989 / NBRC 15051 / NCIMB 9469 / D465</strain>
    </source>
</reference>
<proteinExistence type="predicted"/>
<feature type="transmembrane region" description="Helical" evidence="1">
    <location>
        <begin position="66"/>
        <end position="87"/>
    </location>
</feature>
<dbReference type="KEGG" id="chu:CHU_2097"/>
<feature type="transmembrane region" description="Helical" evidence="1">
    <location>
        <begin position="20"/>
        <end position="46"/>
    </location>
</feature>
<organism evidence="2 3">
    <name type="scientific">Cytophaga hutchinsonii (strain ATCC 33406 / DSM 1761 / CIP 103989 / NBRC 15051 / NCIMB 9469 / D465)</name>
    <dbReference type="NCBI Taxonomy" id="269798"/>
    <lineage>
        <taxon>Bacteria</taxon>
        <taxon>Pseudomonadati</taxon>
        <taxon>Bacteroidota</taxon>
        <taxon>Cytophagia</taxon>
        <taxon>Cytophagales</taxon>
        <taxon>Cytophagaceae</taxon>
        <taxon>Cytophaga</taxon>
    </lineage>
</organism>
<dbReference type="Proteomes" id="UP000001822">
    <property type="component" value="Chromosome"/>
</dbReference>